<organism evidence="7 8">
    <name type="scientific">Caenorhabditis auriculariae</name>
    <dbReference type="NCBI Taxonomy" id="2777116"/>
    <lineage>
        <taxon>Eukaryota</taxon>
        <taxon>Metazoa</taxon>
        <taxon>Ecdysozoa</taxon>
        <taxon>Nematoda</taxon>
        <taxon>Chromadorea</taxon>
        <taxon>Rhabditida</taxon>
        <taxon>Rhabditina</taxon>
        <taxon>Rhabditomorpha</taxon>
        <taxon>Rhabditoidea</taxon>
        <taxon>Rhabditidae</taxon>
        <taxon>Peloderinae</taxon>
        <taxon>Caenorhabditis</taxon>
    </lineage>
</organism>
<dbReference type="InterPro" id="IPR051617">
    <property type="entry name" value="UNC-93-like_regulator"/>
</dbReference>
<keyword evidence="5 6" id="KW-0472">Membrane</keyword>
<evidence type="ECO:0000256" key="2">
    <source>
        <dbReference type="ARBA" id="ARBA00009172"/>
    </source>
</evidence>
<evidence type="ECO:0000256" key="3">
    <source>
        <dbReference type="ARBA" id="ARBA00022692"/>
    </source>
</evidence>
<comment type="caution">
    <text evidence="7">The sequence shown here is derived from an EMBL/GenBank/DDBJ whole genome shotgun (WGS) entry which is preliminary data.</text>
</comment>
<feature type="transmembrane region" description="Helical" evidence="6">
    <location>
        <begin position="104"/>
        <end position="126"/>
    </location>
</feature>
<dbReference type="Proteomes" id="UP000835052">
    <property type="component" value="Unassembled WGS sequence"/>
</dbReference>
<feature type="transmembrane region" description="Helical" evidence="6">
    <location>
        <begin position="394"/>
        <end position="415"/>
    </location>
</feature>
<dbReference type="AlphaFoldDB" id="A0A8S1HH32"/>
<dbReference type="GO" id="GO:0016020">
    <property type="term" value="C:membrane"/>
    <property type="evidence" value="ECO:0007669"/>
    <property type="project" value="UniProtKB-SubCell"/>
</dbReference>
<feature type="transmembrane region" description="Helical" evidence="6">
    <location>
        <begin position="79"/>
        <end position="98"/>
    </location>
</feature>
<keyword evidence="3 6" id="KW-0812">Transmembrane</keyword>
<evidence type="ECO:0000256" key="6">
    <source>
        <dbReference type="SAM" id="Phobius"/>
    </source>
</evidence>
<feature type="transmembrane region" description="Helical" evidence="6">
    <location>
        <begin position="295"/>
        <end position="314"/>
    </location>
</feature>
<gene>
    <name evidence="7" type="ORF">CAUJ_LOCUS11835</name>
</gene>
<dbReference type="OrthoDB" id="196103at2759"/>
<proteinExistence type="inferred from homology"/>
<dbReference type="InterPro" id="IPR036259">
    <property type="entry name" value="MFS_trans_sf"/>
</dbReference>
<dbReference type="PANTHER" id="PTHR23294:SF3">
    <property type="entry name" value="UNC93-LIKE PROTEIN MFSD11"/>
    <property type="match status" value="1"/>
</dbReference>
<reference evidence="7" key="1">
    <citation type="submission" date="2020-10" db="EMBL/GenBank/DDBJ databases">
        <authorList>
            <person name="Kikuchi T."/>
        </authorList>
    </citation>
    <scope>NUCLEOTIDE SEQUENCE</scope>
    <source>
        <strain evidence="7">NKZ352</strain>
    </source>
</reference>
<evidence type="ECO:0000256" key="4">
    <source>
        <dbReference type="ARBA" id="ARBA00022989"/>
    </source>
</evidence>
<comment type="similarity">
    <text evidence="2">Belongs to the unc-93 family.</text>
</comment>
<keyword evidence="8" id="KW-1185">Reference proteome</keyword>
<feature type="transmembrane region" description="Helical" evidence="6">
    <location>
        <begin position="12"/>
        <end position="31"/>
    </location>
</feature>
<comment type="subcellular location">
    <subcellularLocation>
        <location evidence="1">Membrane</location>
        <topology evidence="1">Multi-pass membrane protein</topology>
    </subcellularLocation>
</comment>
<feature type="transmembrane region" description="Helical" evidence="6">
    <location>
        <begin position="363"/>
        <end position="388"/>
    </location>
</feature>
<dbReference type="PANTHER" id="PTHR23294">
    <property type="entry name" value="ET TRANSLATION PRODUCT-RELATED"/>
    <property type="match status" value="1"/>
</dbReference>
<name>A0A8S1HH32_9PELO</name>
<evidence type="ECO:0000256" key="5">
    <source>
        <dbReference type="ARBA" id="ARBA00023136"/>
    </source>
</evidence>
<feature type="transmembrane region" description="Helical" evidence="6">
    <location>
        <begin position="334"/>
        <end position="351"/>
    </location>
</feature>
<feature type="transmembrane region" description="Helical" evidence="6">
    <location>
        <begin position="261"/>
        <end position="283"/>
    </location>
</feature>
<dbReference type="SUPFAM" id="SSF103473">
    <property type="entry name" value="MFS general substrate transporter"/>
    <property type="match status" value="1"/>
</dbReference>
<sequence length="423" mass="45659">MVVMYGSTRNVAMLGVAMFFTGVAYNTAGFVVEPVVEAASHRLNIHPHAGYYSLSVVYAVFTLGNFIATPLVDILTPKWAMCLATSGYIAYCLSFLWLNTYLLYATSVFVGICASLLWIGQGSYIAQNSTEKNLDRNSAIVLVLTQLALIAGGTFLFSIFEFSVDTNKYSGSMVQIIFLSFAACCIVSTVITAVLPNVNVTVSDKSYFKLLGETTRLMFTADMMLLSVVFAFSGFEMAIWAVVFPTSVAFTKSLLVQSKSILALVSIATGVGQVGAALSFYFVGKKAQSIGRKMIVFFGAFVNSIAFILIWASLPSEASLRTTEASGPLIEPRIWISLIVGLMLGVADTVWCQQIVTIICEKFPLQATSAFAIFRFVQTALTSCVMYGSTVVSLSYQMAVGIVGCVAACVAFSIVERRTPESS</sequence>
<dbReference type="InterPro" id="IPR010291">
    <property type="entry name" value="Ion_channel_UNC-93"/>
</dbReference>
<feature type="transmembrane region" description="Helical" evidence="6">
    <location>
        <begin position="172"/>
        <end position="196"/>
    </location>
</feature>
<evidence type="ECO:0000313" key="8">
    <source>
        <dbReference type="Proteomes" id="UP000835052"/>
    </source>
</evidence>
<protein>
    <submittedName>
        <fullName evidence="7">Uncharacterized protein</fullName>
    </submittedName>
</protein>
<keyword evidence="4 6" id="KW-1133">Transmembrane helix</keyword>
<dbReference type="Gene3D" id="1.20.1250.20">
    <property type="entry name" value="MFS general substrate transporter like domains"/>
    <property type="match status" value="1"/>
</dbReference>
<evidence type="ECO:0000256" key="1">
    <source>
        <dbReference type="ARBA" id="ARBA00004141"/>
    </source>
</evidence>
<feature type="transmembrane region" description="Helical" evidence="6">
    <location>
        <begin position="51"/>
        <end position="72"/>
    </location>
</feature>
<dbReference type="Pfam" id="PF05978">
    <property type="entry name" value="UNC-93"/>
    <property type="match status" value="1"/>
</dbReference>
<feature type="transmembrane region" description="Helical" evidence="6">
    <location>
        <begin position="138"/>
        <end position="160"/>
    </location>
</feature>
<feature type="transmembrane region" description="Helical" evidence="6">
    <location>
        <begin position="217"/>
        <end position="241"/>
    </location>
</feature>
<evidence type="ECO:0000313" key="7">
    <source>
        <dbReference type="EMBL" id="CAD6195917.1"/>
    </source>
</evidence>
<accession>A0A8S1HH32</accession>
<dbReference type="EMBL" id="CAJGYM010000062">
    <property type="protein sequence ID" value="CAD6195917.1"/>
    <property type="molecule type" value="Genomic_DNA"/>
</dbReference>